<dbReference type="SUPFAM" id="SSF52518">
    <property type="entry name" value="Thiamin diphosphate-binding fold (THDP-binding)"/>
    <property type="match status" value="1"/>
</dbReference>
<dbReference type="InterPro" id="IPR005474">
    <property type="entry name" value="Transketolase_N"/>
</dbReference>
<proteinExistence type="inferred from homology"/>
<dbReference type="AlphaFoldDB" id="A0A1F5P5J5"/>
<evidence type="ECO:0000256" key="1">
    <source>
        <dbReference type="ARBA" id="ARBA00001964"/>
    </source>
</evidence>
<dbReference type="CDD" id="cd02012">
    <property type="entry name" value="TPP_TK"/>
    <property type="match status" value="1"/>
</dbReference>
<dbReference type="PANTHER" id="PTHR47514:SF1">
    <property type="entry name" value="TRANSKETOLASE N-TERMINAL SECTION-RELATED"/>
    <property type="match status" value="1"/>
</dbReference>
<evidence type="ECO:0000256" key="2">
    <source>
        <dbReference type="ARBA" id="ARBA00007131"/>
    </source>
</evidence>
<evidence type="ECO:0000313" key="6">
    <source>
        <dbReference type="Proteomes" id="UP000176786"/>
    </source>
</evidence>
<evidence type="ECO:0000259" key="4">
    <source>
        <dbReference type="Pfam" id="PF00456"/>
    </source>
</evidence>
<sequence>MKQKSELEIKIIASEIRQSIIEMLLEAKSGHSAGPLGMTDIFASLYFNILKHDPQNPKWEDRDKVMLSNGHICPVLYATLAHAGYFPKEELKTLRKLGTRLHGHPHNLVVPGVENSSGPLGQGLSQAIGAALADRIDKKRRRIFCLMSDGEHDEGQTWEAIMFAGKMKLSNVTSIVDRNNIQIEGYTENIMPLEPFADKYKAFNWHVLEIDGHNIEQIIDACAEADAIYEKPTVIIAHTIPGKGVNFMEKDYHWHGTPPNVDQANEALKQIRTLEGKIESEHE</sequence>
<dbReference type="Gene3D" id="3.40.50.970">
    <property type="match status" value="1"/>
</dbReference>
<name>A0A1F5P5J5_9BACT</name>
<comment type="caution">
    <text evidence="5">The sequence shown here is derived from an EMBL/GenBank/DDBJ whole genome shotgun (WGS) entry which is preliminary data.</text>
</comment>
<dbReference type="Proteomes" id="UP000176786">
    <property type="component" value="Unassembled WGS sequence"/>
</dbReference>
<organism evidence="5 6">
    <name type="scientific">Candidatus Doudnabacteria bacterium RIFCSPHIGHO2_02_FULL_46_11</name>
    <dbReference type="NCBI Taxonomy" id="1817832"/>
    <lineage>
        <taxon>Bacteria</taxon>
        <taxon>Candidatus Doudnaibacteriota</taxon>
    </lineage>
</organism>
<gene>
    <name evidence="5" type="ORF">A3J48_02830</name>
</gene>
<dbReference type="PANTHER" id="PTHR47514">
    <property type="entry name" value="TRANSKETOLASE N-TERMINAL SECTION-RELATED"/>
    <property type="match status" value="1"/>
</dbReference>
<dbReference type="EMBL" id="MFES01000027">
    <property type="protein sequence ID" value="OGE85084.1"/>
    <property type="molecule type" value="Genomic_DNA"/>
</dbReference>
<evidence type="ECO:0000256" key="3">
    <source>
        <dbReference type="ARBA" id="ARBA00023052"/>
    </source>
</evidence>
<protein>
    <submittedName>
        <fullName evidence="5">Transketolase</fullName>
    </submittedName>
</protein>
<evidence type="ECO:0000313" key="5">
    <source>
        <dbReference type="EMBL" id="OGE85084.1"/>
    </source>
</evidence>
<comment type="cofactor">
    <cofactor evidence="1">
        <name>thiamine diphosphate</name>
        <dbReference type="ChEBI" id="CHEBI:58937"/>
    </cofactor>
</comment>
<dbReference type="InterPro" id="IPR029061">
    <property type="entry name" value="THDP-binding"/>
</dbReference>
<keyword evidence="3" id="KW-0786">Thiamine pyrophosphate</keyword>
<accession>A0A1F5P5J5</accession>
<reference evidence="5 6" key="1">
    <citation type="journal article" date="2016" name="Nat. Commun.">
        <title>Thousands of microbial genomes shed light on interconnected biogeochemical processes in an aquifer system.</title>
        <authorList>
            <person name="Anantharaman K."/>
            <person name="Brown C.T."/>
            <person name="Hug L.A."/>
            <person name="Sharon I."/>
            <person name="Castelle C.J."/>
            <person name="Probst A.J."/>
            <person name="Thomas B.C."/>
            <person name="Singh A."/>
            <person name="Wilkins M.J."/>
            <person name="Karaoz U."/>
            <person name="Brodie E.L."/>
            <person name="Williams K.H."/>
            <person name="Hubbard S.S."/>
            <person name="Banfield J.F."/>
        </authorList>
    </citation>
    <scope>NUCLEOTIDE SEQUENCE [LARGE SCALE GENOMIC DNA]</scope>
</reference>
<feature type="domain" description="Transketolase N-terminal" evidence="4">
    <location>
        <begin position="12"/>
        <end position="266"/>
    </location>
</feature>
<dbReference type="Pfam" id="PF00456">
    <property type="entry name" value="Transketolase_N"/>
    <property type="match status" value="1"/>
</dbReference>
<dbReference type="STRING" id="1817832.A3J48_02830"/>
<comment type="similarity">
    <text evidence="2">Belongs to the transketolase family.</text>
</comment>